<proteinExistence type="predicted"/>
<reference evidence="4" key="1">
    <citation type="journal article" date="2019" name="Int. J. Syst. Evol. Microbiol.">
        <title>The Global Catalogue of Microorganisms (GCM) 10K type strain sequencing project: providing services to taxonomists for standard genome sequencing and annotation.</title>
        <authorList>
            <consortium name="The Broad Institute Genomics Platform"/>
            <consortium name="The Broad Institute Genome Sequencing Center for Infectious Disease"/>
            <person name="Wu L."/>
            <person name="Ma J."/>
        </authorList>
    </citation>
    <scope>NUCLEOTIDE SEQUENCE [LARGE SCALE GENOMIC DNA]</scope>
    <source>
        <strain evidence="4">KLKA75</strain>
    </source>
</reference>
<sequence length="676" mass="70140">MRSNPRTLARNAAVTTVIVSAGVLGVGGEASADMGARVTYLCSTPDATYKVVAGFSATMPTVAKAGQAVRLGDVSVTLEVPGTLRAALTRSPGSRADDPLSGGTTGAVRFATTMSEHGQTVDAAWPTFSLASSGAAAGGGRPVVLRGSAAVPGLVTDGAGTVVWKADSMYLKLAAGNAASGPAPLTCTATSGTTLGQIRVGVGAPASRSPRSSRPPTSPDSSTARAAGTGCSEEPVGDINRDPRLAPPSTPDGINLTPLRVLRPGTPECAKASGFGTLGKLGAAIPVGAQARLRLNVGAQIDLQNNFRRSYTYGHTDPSPATGTALGFGFMPTRATVLTSQVAPPGGTSDVANIYSDFPKDESLPSPWDTWGYIRSFVQLKVSGIAVNGVDVNVGDRCQTDPLPLDLKNNFGNDQVGRSSLQFGGTYTGKINIPGFRGCGAGEDLTPIIDATSSGPDNSLRLESSVWCNPLPGEVHSCVDEGEREPRTFTVNPGGSVVATMKPFVMAGDLNNPDTGKIQCESASWKISFKRGHYLSMYRIASITGARFNKCVRYPDNVPTTLKASALPWSMDAPADNSTPDVYLMRLAGVYLTASGTDGCRLYFNKTGFDGSDMPGILSDYALDAKHDTLTTDLTSALTVSTKSQCDSSNSDYSAGAAWRLAGTFSYKPHQRITTP</sequence>
<feature type="region of interest" description="Disordered" evidence="1">
    <location>
        <begin position="202"/>
        <end position="260"/>
    </location>
</feature>
<accession>A0ABV9U7V7</accession>
<organism evidence="3 4">
    <name type="scientific">Actinomadura gamaensis</name>
    <dbReference type="NCBI Taxonomy" id="1763541"/>
    <lineage>
        <taxon>Bacteria</taxon>
        <taxon>Bacillati</taxon>
        <taxon>Actinomycetota</taxon>
        <taxon>Actinomycetes</taxon>
        <taxon>Streptosporangiales</taxon>
        <taxon>Thermomonosporaceae</taxon>
        <taxon>Actinomadura</taxon>
    </lineage>
</organism>
<feature type="compositionally biased region" description="Low complexity" evidence="1">
    <location>
        <begin position="204"/>
        <end position="227"/>
    </location>
</feature>
<evidence type="ECO:0000256" key="1">
    <source>
        <dbReference type="SAM" id="MobiDB-lite"/>
    </source>
</evidence>
<keyword evidence="4" id="KW-1185">Reference proteome</keyword>
<evidence type="ECO:0000313" key="4">
    <source>
        <dbReference type="Proteomes" id="UP001595872"/>
    </source>
</evidence>
<evidence type="ECO:0000259" key="2">
    <source>
        <dbReference type="Pfam" id="PF20611"/>
    </source>
</evidence>
<gene>
    <name evidence="3" type="ORF">ACFPCY_30165</name>
</gene>
<dbReference type="InterPro" id="IPR046542">
    <property type="entry name" value="DUF6801"/>
</dbReference>
<feature type="domain" description="DUF6801" evidence="2">
    <location>
        <begin position="39"/>
        <end position="192"/>
    </location>
</feature>
<protein>
    <submittedName>
        <fullName evidence="3">DUF6801 domain-containing protein</fullName>
    </submittedName>
</protein>
<dbReference type="RefSeq" id="WP_378260667.1">
    <property type="nucleotide sequence ID" value="NZ_JBHSIT010000009.1"/>
</dbReference>
<dbReference type="EMBL" id="JBHSIT010000009">
    <property type="protein sequence ID" value="MFC4911603.1"/>
    <property type="molecule type" value="Genomic_DNA"/>
</dbReference>
<dbReference type="Pfam" id="PF20611">
    <property type="entry name" value="DUF6801"/>
    <property type="match status" value="1"/>
</dbReference>
<evidence type="ECO:0000313" key="3">
    <source>
        <dbReference type="EMBL" id="MFC4911603.1"/>
    </source>
</evidence>
<comment type="caution">
    <text evidence="3">The sequence shown here is derived from an EMBL/GenBank/DDBJ whole genome shotgun (WGS) entry which is preliminary data.</text>
</comment>
<dbReference type="Proteomes" id="UP001595872">
    <property type="component" value="Unassembled WGS sequence"/>
</dbReference>
<name>A0ABV9U7V7_9ACTN</name>